<dbReference type="AlphaFoldDB" id="A0A8H6CRT7"/>
<feature type="compositionally biased region" description="Polar residues" evidence="1">
    <location>
        <begin position="69"/>
        <end position="95"/>
    </location>
</feature>
<feature type="compositionally biased region" description="Low complexity" evidence="1">
    <location>
        <begin position="249"/>
        <end position="268"/>
    </location>
</feature>
<evidence type="ECO:0000313" key="3">
    <source>
        <dbReference type="Proteomes" id="UP000593566"/>
    </source>
</evidence>
<feature type="region of interest" description="Disordered" evidence="1">
    <location>
        <begin position="28"/>
        <end position="214"/>
    </location>
</feature>
<proteinExistence type="predicted"/>
<dbReference type="GeneID" id="59336617"/>
<sequence length="386" mass="42499">MEMSLDILPNADDNRARDLEVIHLNRMSSNISSSADQNKARGVQQTPRDALNNKIDELEQRLAALTADISPSRSSNASFRTAQEQTSPTPLSQNALGKRKEQDSPKRPNPVSFPPRSSRRQSYTNTQASSRPTTSHRASTRPSTRRNSTAPTSQVPSASSSRREGRAPTTTRPSASSSRRSSFRVNQPASTQTSRPARLNPRNNTTWPPPTVLRDGKQALQSLRAFSDLRDDVYSAMQAEERLKSSSLPTLPRPTTADTTAASSVSAANDVGTGSSQDRHEYSNHVPAANIDWTSASTRRREYEKIDQARSGLRGFIRRVTPRILRRKTGRVGFHDDGKGSDAGTVRRFRMDVADGDSAVDESAKSHWWKFGKKKAKGKGTSSTEL</sequence>
<gene>
    <name evidence="2" type="ORF">HO133_008220</name>
</gene>
<name>A0A8H6CRT7_9LECA</name>
<evidence type="ECO:0000256" key="1">
    <source>
        <dbReference type="SAM" id="MobiDB-lite"/>
    </source>
</evidence>
<dbReference type="Proteomes" id="UP000593566">
    <property type="component" value="Unassembled WGS sequence"/>
</dbReference>
<organism evidence="2 3">
    <name type="scientific">Letharia lupina</name>
    <dbReference type="NCBI Taxonomy" id="560253"/>
    <lineage>
        <taxon>Eukaryota</taxon>
        <taxon>Fungi</taxon>
        <taxon>Dikarya</taxon>
        <taxon>Ascomycota</taxon>
        <taxon>Pezizomycotina</taxon>
        <taxon>Lecanoromycetes</taxon>
        <taxon>OSLEUM clade</taxon>
        <taxon>Lecanoromycetidae</taxon>
        <taxon>Lecanorales</taxon>
        <taxon>Lecanorineae</taxon>
        <taxon>Parmeliaceae</taxon>
        <taxon>Letharia</taxon>
    </lineage>
</organism>
<feature type="region of interest" description="Disordered" evidence="1">
    <location>
        <begin position="240"/>
        <end position="281"/>
    </location>
</feature>
<feature type="compositionally biased region" description="Polar residues" evidence="1">
    <location>
        <begin position="183"/>
        <end position="195"/>
    </location>
</feature>
<comment type="caution">
    <text evidence="2">The sequence shown here is derived from an EMBL/GenBank/DDBJ whole genome shotgun (WGS) entry which is preliminary data.</text>
</comment>
<dbReference type="RefSeq" id="XP_037156424.1">
    <property type="nucleotide sequence ID" value="XM_037299088.1"/>
</dbReference>
<accession>A0A8H6CRT7</accession>
<reference evidence="2 3" key="1">
    <citation type="journal article" date="2020" name="Genomics">
        <title>Complete, high-quality genomes from long-read metagenomic sequencing of two wolf lichen thalli reveals enigmatic genome architecture.</title>
        <authorList>
            <person name="McKenzie S.K."/>
            <person name="Walston R.F."/>
            <person name="Allen J.L."/>
        </authorList>
    </citation>
    <scope>NUCLEOTIDE SEQUENCE [LARGE SCALE GENOMIC DNA]</scope>
    <source>
        <strain evidence="2">WasteWater1</strain>
    </source>
</reference>
<dbReference type="EMBL" id="JACCJB010000004">
    <property type="protein sequence ID" value="KAF6228490.1"/>
    <property type="molecule type" value="Genomic_DNA"/>
</dbReference>
<feature type="compositionally biased region" description="Low complexity" evidence="1">
    <location>
        <begin position="167"/>
        <end position="180"/>
    </location>
</feature>
<keyword evidence="3" id="KW-1185">Reference proteome</keyword>
<protein>
    <submittedName>
        <fullName evidence="2">Uncharacterized protein</fullName>
    </submittedName>
</protein>
<feature type="compositionally biased region" description="Polar residues" evidence="1">
    <location>
        <begin position="120"/>
        <end position="160"/>
    </location>
</feature>
<evidence type="ECO:0000313" key="2">
    <source>
        <dbReference type="EMBL" id="KAF6228490.1"/>
    </source>
</evidence>
<feature type="compositionally biased region" description="Polar residues" evidence="1">
    <location>
        <begin position="28"/>
        <end position="47"/>
    </location>
</feature>